<dbReference type="EMBL" id="BMAO01036337">
    <property type="protein sequence ID" value="GFR09908.1"/>
    <property type="molecule type" value="Genomic_DNA"/>
</dbReference>
<evidence type="ECO:0000313" key="2">
    <source>
        <dbReference type="Proteomes" id="UP000887116"/>
    </source>
</evidence>
<accession>A0A8X6J4N9</accession>
<keyword evidence="2" id="KW-1185">Reference proteome</keyword>
<proteinExistence type="predicted"/>
<dbReference type="AlphaFoldDB" id="A0A8X6J4N9"/>
<evidence type="ECO:0000313" key="1">
    <source>
        <dbReference type="EMBL" id="GFR09908.1"/>
    </source>
</evidence>
<gene>
    <name evidence="1" type="primary">EVAR_74376_1</name>
    <name evidence="1" type="ORF">TNCT_530671</name>
</gene>
<name>A0A8X6J4N9_TRICU</name>
<organism evidence="1 2">
    <name type="scientific">Trichonephila clavata</name>
    <name type="common">Joro spider</name>
    <name type="synonym">Nephila clavata</name>
    <dbReference type="NCBI Taxonomy" id="2740835"/>
    <lineage>
        <taxon>Eukaryota</taxon>
        <taxon>Metazoa</taxon>
        <taxon>Ecdysozoa</taxon>
        <taxon>Arthropoda</taxon>
        <taxon>Chelicerata</taxon>
        <taxon>Arachnida</taxon>
        <taxon>Araneae</taxon>
        <taxon>Araneomorphae</taxon>
        <taxon>Entelegynae</taxon>
        <taxon>Araneoidea</taxon>
        <taxon>Nephilidae</taxon>
        <taxon>Trichonephila</taxon>
    </lineage>
</organism>
<reference evidence="1" key="1">
    <citation type="submission" date="2020-07" db="EMBL/GenBank/DDBJ databases">
        <title>Multicomponent nature underlies the extraordinary mechanical properties of spider dragline silk.</title>
        <authorList>
            <person name="Kono N."/>
            <person name="Nakamura H."/>
            <person name="Mori M."/>
            <person name="Yoshida Y."/>
            <person name="Ohtoshi R."/>
            <person name="Malay A.D."/>
            <person name="Moran D.A.P."/>
            <person name="Tomita M."/>
            <person name="Numata K."/>
            <person name="Arakawa K."/>
        </authorList>
    </citation>
    <scope>NUCLEOTIDE SEQUENCE</scope>
</reference>
<comment type="caution">
    <text evidence="1">The sequence shown here is derived from an EMBL/GenBank/DDBJ whole genome shotgun (WGS) entry which is preliminary data.</text>
</comment>
<protein>
    <submittedName>
        <fullName evidence="1">Uncharacterized protein</fullName>
    </submittedName>
</protein>
<sequence>MRSPTVSYMNQSTKKFCRRKQGAKYSSMPGIFSTIILGRVYTVHPNNSECYYLRMPFHVIKGSTSFHAIKTIDGQVCQTYREACFKLGTLENNQHWYEALTEASETSYSPNTNSIRHHFDNLCAF</sequence>
<dbReference type="OrthoDB" id="7789720at2759"/>
<dbReference type="Proteomes" id="UP000887116">
    <property type="component" value="Unassembled WGS sequence"/>
</dbReference>